<keyword evidence="4" id="KW-1185">Reference proteome</keyword>
<sequence length="328" mass="36806">MQIATVACHQMQIATVTCHQMQIATVTCHQMQIATVTCHQMQIATYHQMQIATKCRLPHATRCRLPQSHATRCRLPHATRCRLPQSLATCHQMQIATVTCHMPPDADFHMPQSHATRCRLPHATRCRMPPDVDCHSHMPPDAGCHQMKIATCHSHMPPDVDCHMPPDADCHSHLPHATRCRFPQPPDAGCTCHCLLPPRRKLSLSTEAVQWSGGFRVRENSGDVGRAFLPSSMADASHSWWKLTFLRKKKSTPKTVYESVIEHAGTDKGPEENTEDSNYTARLEKIVDKNTKGKHVKVSNSGRFKERKKVRPSLNETPGLCPEPPQGQ</sequence>
<accession>A0A2G9S368</accession>
<proteinExistence type="inferred from homology"/>
<dbReference type="Pfam" id="PF15321">
    <property type="entry name" value="ATAD4"/>
    <property type="match status" value="1"/>
</dbReference>
<dbReference type="Proteomes" id="UP000228934">
    <property type="component" value="Unassembled WGS sequence"/>
</dbReference>
<evidence type="ECO:0000313" key="4">
    <source>
        <dbReference type="Proteomes" id="UP000228934"/>
    </source>
</evidence>
<feature type="region of interest" description="Disordered" evidence="2">
    <location>
        <begin position="285"/>
        <end position="328"/>
    </location>
</feature>
<dbReference type="PANTHER" id="PTHR14581">
    <property type="match status" value="1"/>
</dbReference>
<comment type="similarity">
    <text evidence="1">Belongs to the PRR15 family.</text>
</comment>
<evidence type="ECO:0008006" key="5">
    <source>
        <dbReference type="Google" id="ProtNLM"/>
    </source>
</evidence>
<dbReference type="PANTHER" id="PTHR14581:SF5">
    <property type="entry name" value="PROLINE-RICH PROTEIN 15-LIKE PROTEIN"/>
    <property type="match status" value="1"/>
</dbReference>
<organism evidence="3 4">
    <name type="scientific">Aquarana catesbeiana</name>
    <name type="common">American bullfrog</name>
    <name type="synonym">Rana catesbeiana</name>
    <dbReference type="NCBI Taxonomy" id="8400"/>
    <lineage>
        <taxon>Eukaryota</taxon>
        <taxon>Metazoa</taxon>
        <taxon>Chordata</taxon>
        <taxon>Craniata</taxon>
        <taxon>Vertebrata</taxon>
        <taxon>Euteleostomi</taxon>
        <taxon>Amphibia</taxon>
        <taxon>Batrachia</taxon>
        <taxon>Anura</taxon>
        <taxon>Neobatrachia</taxon>
        <taxon>Ranoidea</taxon>
        <taxon>Ranidae</taxon>
        <taxon>Aquarana</taxon>
    </lineage>
</organism>
<dbReference type="InterPro" id="IPR028237">
    <property type="entry name" value="PRR15"/>
</dbReference>
<dbReference type="EMBL" id="KV927822">
    <property type="protein sequence ID" value="PIO33881.1"/>
    <property type="molecule type" value="Genomic_DNA"/>
</dbReference>
<protein>
    <recommendedName>
        <fullName evidence="5">Proline-rich protein 15-like protein A</fullName>
    </recommendedName>
</protein>
<reference evidence="4" key="1">
    <citation type="journal article" date="2017" name="Nat. Commun.">
        <title>The North American bullfrog draft genome provides insight into hormonal regulation of long noncoding RNA.</title>
        <authorList>
            <person name="Hammond S.A."/>
            <person name="Warren R.L."/>
            <person name="Vandervalk B.P."/>
            <person name="Kucuk E."/>
            <person name="Khan H."/>
            <person name="Gibb E.A."/>
            <person name="Pandoh P."/>
            <person name="Kirk H."/>
            <person name="Zhao Y."/>
            <person name="Jones M."/>
            <person name="Mungall A.J."/>
            <person name="Coope R."/>
            <person name="Pleasance S."/>
            <person name="Moore R.A."/>
            <person name="Holt R.A."/>
            <person name="Round J.M."/>
            <person name="Ohora S."/>
            <person name="Walle B.V."/>
            <person name="Veldhoen N."/>
            <person name="Helbing C.C."/>
            <person name="Birol I."/>
        </authorList>
    </citation>
    <scope>NUCLEOTIDE SEQUENCE [LARGE SCALE GENOMIC DNA]</scope>
</reference>
<evidence type="ECO:0000256" key="1">
    <source>
        <dbReference type="ARBA" id="ARBA00010096"/>
    </source>
</evidence>
<dbReference type="OrthoDB" id="9937618at2759"/>
<evidence type="ECO:0000313" key="3">
    <source>
        <dbReference type="EMBL" id="PIO33881.1"/>
    </source>
</evidence>
<evidence type="ECO:0000256" key="2">
    <source>
        <dbReference type="SAM" id="MobiDB-lite"/>
    </source>
</evidence>
<name>A0A2G9S368_AQUCT</name>
<dbReference type="AlphaFoldDB" id="A0A2G9S368"/>
<gene>
    <name evidence="3" type="ORF">AB205_0061600</name>
</gene>